<name>A0A9D1Y8E0_9FIRM</name>
<dbReference type="SUPFAM" id="SSF51161">
    <property type="entry name" value="Trimeric LpxA-like enzymes"/>
    <property type="match status" value="1"/>
</dbReference>
<dbReference type="Proteomes" id="UP000823868">
    <property type="component" value="Unassembled WGS sequence"/>
</dbReference>
<feature type="non-terminal residue" evidence="2">
    <location>
        <position position="1"/>
    </location>
</feature>
<reference evidence="2" key="2">
    <citation type="submission" date="2021-04" db="EMBL/GenBank/DDBJ databases">
        <authorList>
            <person name="Gilroy R."/>
        </authorList>
    </citation>
    <scope>NUCLEOTIDE SEQUENCE</scope>
    <source>
        <strain evidence="2">ChiBcec16_6824</strain>
    </source>
</reference>
<comment type="caution">
    <text evidence="2">The sequence shown here is derived from an EMBL/GenBank/DDBJ whole genome shotgun (WGS) entry which is preliminary data.</text>
</comment>
<evidence type="ECO:0000313" key="2">
    <source>
        <dbReference type="EMBL" id="HIY21368.1"/>
    </source>
</evidence>
<evidence type="ECO:0000313" key="3">
    <source>
        <dbReference type="Proteomes" id="UP000823868"/>
    </source>
</evidence>
<keyword evidence="2" id="KW-0808">Transferase</keyword>
<dbReference type="Pfam" id="PF24894">
    <property type="entry name" value="Hexapep_GlmU"/>
    <property type="match status" value="1"/>
</dbReference>
<organism evidence="2 3">
    <name type="scientific">Candidatus Flavonifractor merdigallinarum</name>
    <dbReference type="NCBI Taxonomy" id="2838589"/>
    <lineage>
        <taxon>Bacteria</taxon>
        <taxon>Bacillati</taxon>
        <taxon>Bacillota</taxon>
        <taxon>Clostridia</taxon>
        <taxon>Eubacteriales</taxon>
        <taxon>Oscillospiraceae</taxon>
        <taxon>Flavonifractor</taxon>
    </lineage>
</organism>
<evidence type="ECO:0000259" key="1">
    <source>
        <dbReference type="Pfam" id="PF24894"/>
    </source>
</evidence>
<dbReference type="Gene3D" id="2.160.10.10">
    <property type="entry name" value="Hexapeptide repeat proteins"/>
    <property type="match status" value="1"/>
</dbReference>
<dbReference type="EC" id="2.7.7.27" evidence="2"/>
<keyword evidence="2" id="KW-0548">Nucleotidyltransferase</keyword>
<dbReference type="InterPro" id="IPR056818">
    <property type="entry name" value="GlmU/GlgC-like_hexapep"/>
</dbReference>
<sequence length="99" mass="10366">GTVENSVLFHSVIVEEGAKVSYSILMPGTVVKTGAVVEYTIVAENTVIGRNARVGAPPTADNQEDWGIAVIAQNLKVGDNATISPKAMITKNVKGGEEK</sequence>
<accession>A0A9D1Y8E0</accession>
<protein>
    <submittedName>
        <fullName evidence="2">Glucose-1-phosphate adenylyltransferase</fullName>
        <ecNumber evidence="2">2.7.7.27</ecNumber>
    </submittedName>
</protein>
<dbReference type="InterPro" id="IPR011004">
    <property type="entry name" value="Trimer_LpxA-like_sf"/>
</dbReference>
<dbReference type="GO" id="GO:0008878">
    <property type="term" value="F:glucose-1-phosphate adenylyltransferase activity"/>
    <property type="evidence" value="ECO:0007669"/>
    <property type="project" value="UniProtKB-EC"/>
</dbReference>
<dbReference type="AlphaFoldDB" id="A0A9D1Y8E0"/>
<feature type="domain" description="Glucose-1-phosphate adenylyltransferase/Bifunctional protein GlmU-like C-terminal hexapeptide" evidence="1">
    <location>
        <begin position="1"/>
        <end position="63"/>
    </location>
</feature>
<proteinExistence type="predicted"/>
<gene>
    <name evidence="2" type="primary">glgC</name>
    <name evidence="2" type="ORF">H9841_05660</name>
</gene>
<dbReference type="EMBL" id="DXDX01000105">
    <property type="protein sequence ID" value="HIY21368.1"/>
    <property type="molecule type" value="Genomic_DNA"/>
</dbReference>
<reference evidence="2" key="1">
    <citation type="journal article" date="2021" name="PeerJ">
        <title>Extensive microbial diversity within the chicken gut microbiome revealed by metagenomics and culture.</title>
        <authorList>
            <person name="Gilroy R."/>
            <person name="Ravi A."/>
            <person name="Getino M."/>
            <person name="Pursley I."/>
            <person name="Horton D.L."/>
            <person name="Alikhan N.F."/>
            <person name="Baker D."/>
            <person name="Gharbi K."/>
            <person name="Hall N."/>
            <person name="Watson M."/>
            <person name="Adriaenssens E.M."/>
            <person name="Foster-Nyarko E."/>
            <person name="Jarju S."/>
            <person name="Secka A."/>
            <person name="Antonio M."/>
            <person name="Oren A."/>
            <person name="Chaudhuri R.R."/>
            <person name="La Ragione R."/>
            <person name="Hildebrand F."/>
            <person name="Pallen M.J."/>
        </authorList>
    </citation>
    <scope>NUCLEOTIDE SEQUENCE</scope>
    <source>
        <strain evidence="2">ChiBcec16_6824</strain>
    </source>
</reference>